<evidence type="ECO:0000313" key="1">
    <source>
        <dbReference type="EMBL" id="CAG8851504.1"/>
    </source>
</evidence>
<proteinExistence type="predicted"/>
<accession>A0ABN7XC34</accession>
<name>A0ABN7XC34_GIGMA</name>
<protein>
    <submittedName>
        <fullName evidence="1">14291_t:CDS:1</fullName>
    </submittedName>
</protein>
<feature type="non-terminal residue" evidence="1">
    <location>
        <position position="1"/>
    </location>
</feature>
<sequence length="40" mass="4562">SSSLQKNIKAMNADLKNTMENNNSKMKSFAFKKDMLPKDL</sequence>
<dbReference type="EMBL" id="CAJVQB010106468">
    <property type="protein sequence ID" value="CAG8851504.1"/>
    <property type="molecule type" value="Genomic_DNA"/>
</dbReference>
<comment type="caution">
    <text evidence="1">The sequence shown here is derived from an EMBL/GenBank/DDBJ whole genome shotgun (WGS) entry which is preliminary data.</text>
</comment>
<dbReference type="Proteomes" id="UP000789901">
    <property type="component" value="Unassembled WGS sequence"/>
</dbReference>
<evidence type="ECO:0000313" key="2">
    <source>
        <dbReference type="Proteomes" id="UP000789901"/>
    </source>
</evidence>
<gene>
    <name evidence="1" type="ORF">GMARGA_LOCUS40774</name>
</gene>
<feature type="non-terminal residue" evidence="1">
    <location>
        <position position="40"/>
    </location>
</feature>
<keyword evidence="2" id="KW-1185">Reference proteome</keyword>
<organism evidence="1 2">
    <name type="scientific">Gigaspora margarita</name>
    <dbReference type="NCBI Taxonomy" id="4874"/>
    <lineage>
        <taxon>Eukaryota</taxon>
        <taxon>Fungi</taxon>
        <taxon>Fungi incertae sedis</taxon>
        <taxon>Mucoromycota</taxon>
        <taxon>Glomeromycotina</taxon>
        <taxon>Glomeromycetes</taxon>
        <taxon>Diversisporales</taxon>
        <taxon>Gigasporaceae</taxon>
        <taxon>Gigaspora</taxon>
    </lineage>
</organism>
<reference evidence="1 2" key="1">
    <citation type="submission" date="2021-06" db="EMBL/GenBank/DDBJ databases">
        <authorList>
            <person name="Kallberg Y."/>
            <person name="Tangrot J."/>
            <person name="Rosling A."/>
        </authorList>
    </citation>
    <scope>NUCLEOTIDE SEQUENCE [LARGE SCALE GENOMIC DNA]</scope>
    <source>
        <strain evidence="1 2">120-4 pot B 10/14</strain>
    </source>
</reference>